<dbReference type="EMBL" id="ASPP01027862">
    <property type="protein sequence ID" value="ETO05680.1"/>
    <property type="molecule type" value="Genomic_DNA"/>
</dbReference>
<sequence>MIGKRLFSQMKQRLICVEVIVSNMLGKGQVKIWWWQHYGLGLLWFEENYVKLVKFPLNFSDLNPIENLWWILKIKLYTEAKFRIKQQLWEKFETFWEKTEKSYVTT</sequence>
<dbReference type="InterPro" id="IPR036397">
    <property type="entry name" value="RNaseH_sf"/>
</dbReference>
<evidence type="ECO:0000313" key="2">
    <source>
        <dbReference type="Proteomes" id="UP000023152"/>
    </source>
</evidence>
<dbReference type="OrthoDB" id="4737581at2759"/>
<accession>X6LY74</accession>
<name>X6LY74_RETFI</name>
<evidence type="ECO:0008006" key="3">
    <source>
        <dbReference type="Google" id="ProtNLM"/>
    </source>
</evidence>
<comment type="caution">
    <text evidence="1">The sequence shown here is derived from an EMBL/GenBank/DDBJ whole genome shotgun (WGS) entry which is preliminary data.</text>
</comment>
<protein>
    <recommendedName>
        <fullName evidence="3">Tc1-like transposase DDE domain-containing protein</fullName>
    </recommendedName>
</protein>
<organism evidence="1 2">
    <name type="scientific">Reticulomyxa filosa</name>
    <dbReference type="NCBI Taxonomy" id="46433"/>
    <lineage>
        <taxon>Eukaryota</taxon>
        <taxon>Sar</taxon>
        <taxon>Rhizaria</taxon>
        <taxon>Retaria</taxon>
        <taxon>Foraminifera</taxon>
        <taxon>Monothalamids</taxon>
        <taxon>Reticulomyxidae</taxon>
        <taxon>Reticulomyxa</taxon>
    </lineage>
</organism>
<evidence type="ECO:0000313" key="1">
    <source>
        <dbReference type="EMBL" id="ETO05680.1"/>
    </source>
</evidence>
<gene>
    <name evidence="1" type="ORF">RFI_31716</name>
</gene>
<dbReference type="Proteomes" id="UP000023152">
    <property type="component" value="Unassembled WGS sequence"/>
</dbReference>
<dbReference type="AlphaFoldDB" id="X6LY74"/>
<keyword evidence="2" id="KW-1185">Reference proteome</keyword>
<dbReference type="GO" id="GO:0003676">
    <property type="term" value="F:nucleic acid binding"/>
    <property type="evidence" value="ECO:0007669"/>
    <property type="project" value="InterPro"/>
</dbReference>
<reference evidence="1 2" key="1">
    <citation type="journal article" date="2013" name="Curr. Biol.">
        <title>The Genome of the Foraminiferan Reticulomyxa filosa.</title>
        <authorList>
            <person name="Glockner G."/>
            <person name="Hulsmann N."/>
            <person name="Schleicher M."/>
            <person name="Noegel A.A."/>
            <person name="Eichinger L."/>
            <person name="Gallinger C."/>
            <person name="Pawlowski J."/>
            <person name="Sierra R."/>
            <person name="Euteneuer U."/>
            <person name="Pillet L."/>
            <person name="Moustafa A."/>
            <person name="Platzer M."/>
            <person name="Groth M."/>
            <person name="Szafranski K."/>
            <person name="Schliwa M."/>
        </authorList>
    </citation>
    <scope>NUCLEOTIDE SEQUENCE [LARGE SCALE GENOMIC DNA]</scope>
</reference>
<dbReference type="Gene3D" id="3.30.420.10">
    <property type="entry name" value="Ribonuclease H-like superfamily/Ribonuclease H"/>
    <property type="match status" value="1"/>
</dbReference>
<proteinExistence type="predicted"/>